<protein>
    <submittedName>
        <fullName evidence="2">Uncharacterized protein</fullName>
    </submittedName>
</protein>
<keyword evidence="3" id="KW-1185">Reference proteome</keyword>
<dbReference type="EMBL" id="AP019389">
    <property type="protein sequence ID" value="BBI21285.1"/>
    <property type="molecule type" value="Genomic_DNA"/>
</dbReference>
<accession>A0A3T1CJU6</accession>
<evidence type="ECO:0000256" key="1">
    <source>
        <dbReference type="SAM" id="Phobius"/>
    </source>
</evidence>
<feature type="transmembrane region" description="Helical" evidence="1">
    <location>
        <begin position="99"/>
        <end position="117"/>
    </location>
</feature>
<sequence length="137" mass="14910">MLWFLIFFLVVAGAVAVAIGKARGAGVAVQAEYERIKRTEPDSALAQYGPNEFEMAWKRAFDARKRASNIAALKVLPLMAAIMFAGFAIPIFLFDDDNVGGLALSILIAGGVALWYMKTKVLDPLPSILDFMKREAG</sequence>
<keyword evidence="1" id="KW-0472">Membrane</keyword>
<feature type="transmembrane region" description="Helical" evidence="1">
    <location>
        <begin position="75"/>
        <end position="94"/>
    </location>
</feature>
<evidence type="ECO:0000313" key="2">
    <source>
        <dbReference type="EMBL" id="BBI21285.1"/>
    </source>
</evidence>
<dbReference type="Proteomes" id="UP000290057">
    <property type="component" value="Chromosome"/>
</dbReference>
<dbReference type="AlphaFoldDB" id="A0A3T1CJU6"/>
<reference evidence="2 3" key="1">
    <citation type="submission" date="2019-01" db="EMBL/GenBank/DDBJ databases">
        <title>Complete genome sequence of Erythrobacter flavus KJ5.</title>
        <authorList>
            <person name="Kanesaki Y."/>
            <person name="Brotosudarmo T."/>
            <person name="Moriuchi R."/>
            <person name="Awai K."/>
        </authorList>
    </citation>
    <scope>NUCLEOTIDE SEQUENCE [LARGE SCALE GENOMIC DNA]</scope>
    <source>
        <strain evidence="2 3">KJ5</strain>
    </source>
</reference>
<gene>
    <name evidence="2" type="ORF">EKJ_21320</name>
</gene>
<dbReference type="RefSeq" id="WP_130586824.1">
    <property type="nucleotide sequence ID" value="NZ_AP019389.1"/>
</dbReference>
<name>A0A3T1CJU6_9SPHN</name>
<proteinExistence type="predicted"/>
<evidence type="ECO:0000313" key="3">
    <source>
        <dbReference type="Proteomes" id="UP000290057"/>
    </source>
</evidence>
<organism evidence="2 3">
    <name type="scientific">Qipengyuania flava</name>
    <dbReference type="NCBI Taxonomy" id="192812"/>
    <lineage>
        <taxon>Bacteria</taxon>
        <taxon>Pseudomonadati</taxon>
        <taxon>Pseudomonadota</taxon>
        <taxon>Alphaproteobacteria</taxon>
        <taxon>Sphingomonadales</taxon>
        <taxon>Erythrobacteraceae</taxon>
        <taxon>Qipengyuania</taxon>
    </lineage>
</organism>
<keyword evidence="1" id="KW-0812">Transmembrane</keyword>
<keyword evidence="1" id="KW-1133">Transmembrane helix</keyword>